<protein>
    <submittedName>
        <fullName evidence="1">Uncharacterized protein</fullName>
    </submittedName>
</protein>
<reference evidence="1 2" key="1">
    <citation type="submission" date="2020-06" db="EMBL/GenBank/DDBJ databases">
        <title>REHAB project genomes.</title>
        <authorList>
            <person name="Shaw L.P."/>
        </authorList>
    </citation>
    <scope>NUCLEOTIDE SEQUENCE [LARGE SCALE GENOMIC DNA]</scope>
    <source>
        <strain evidence="1 2">RHBSTW-00092</strain>
    </source>
</reference>
<name>A0A839CP75_9ENTR</name>
<dbReference type="Proteomes" id="UP000557483">
    <property type="component" value="Unassembled WGS sequence"/>
</dbReference>
<dbReference type="AlphaFoldDB" id="A0A839CP75"/>
<proteinExistence type="predicted"/>
<dbReference type="EMBL" id="JABXRN010000001">
    <property type="protein sequence ID" value="MBA8127144.1"/>
    <property type="molecule type" value="Genomic_DNA"/>
</dbReference>
<organism evidence="1 2">
    <name type="scientific">Klebsiella grimontii</name>
    <dbReference type="NCBI Taxonomy" id="2058152"/>
    <lineage>
        <taxon>Bacteria</taxon>
        <taxon>Pseudomonadati</taxon>
        <taxon>Pseudomonadota</taxon>
        <taxon>Gammaproteobacteria</taxon>
        <taxon>Enterobacterales</taxon>
        <taxon>Enterobacteriaceae</taxon>
        <taxon>Klebsiella/Raoultella group</taxon>
        <taxon>Klebsiella</taxon>
    </lineage>
</organism>
<dbReference type="RefSeq" id="WP_142762301.1">
    <property type="nucleotide sequence ID" value="NZ_CP056150.1"/>
</dbReference>
<evidence type="ECO:0000313" key="1">
    <source>
        <dbReference type="EMBL" id="MBA8127144.1"/>
    </source>
</evidence>
<evidence type="ECO:0000313" key="2">
    <source>
        <dbReference type="Proteomes" id="UP000557483"/>
    </source>
</evidence>
<sequence length="87" mass="10015">MESKYNLVRTILLCGDGDTEKAFRYEIYRCDDGYGDNWYIIPAKKADIELGEGSFCIWVNLSPKSFSGSNDIESVISECKVHYREFN</sequence>
<gene>
    <name evidence="1" type="ORF">HV064_25060</name>
</gene>
<accession>A0A839CP75</accession>
<comment type="caution">
    <text evidence="1">The sequence shown here is derived from an EMBL/GenBank/DDBJ whole genome shotgun (WGS) entry which is preliminary data.</text>
</comment>